<gene>
    <name evidence="3" type="ORF">Micbo1qcDRAFT_168278</name>
</gene>
<evidence type="ECO:0000256" key="2">
    <source>
        <dbReference type="SAM" id="Phobius"/>
    </source>
</evidence>
<feature type="transmembrane region" description="Helical" evidence="2">
    <location>
        <begin position="285"/>
        <end position="306"/>
    </location>
</feature>
<dbReference type="Gene3D" id="1.20.58.340">
    <property type="entry name" value="Magnesium transport protein CorA, transmembrane region"/>
    <property type="match status" value="1"/>
</dbReference>
<evidence type="ECO:0000313" key="3">
    <source>
        <dbReference type="EMBL" id="KXJ86784.1"/>
    </source>
</evidence>
<evidence type="ECO:0000313" key="4">
    <source>
        <dbReference type="Proteomes" id="UP000070501"/>
    </source>
</evidence>
<evidence type="ECO:0000256" key="1">
    <source>
        <dbReference type="SAM" id="MobiDB-lite"/>
    </source>
</evidence>
<dbReference type="Proteomes" id="UP000070501">
    <property type="component" value="Unassembled WGS sequence"/>
</dbReference>
<feature type="region of interest" description="Disordered" evidence="1">
    <location>
        <begin position="125"/>
        <end position="161"/>
    </location>
</feature>
<feature type="region of interest" description="Disordered" evidence="1">
    <location>
        <begin position="14"/>
        <end position="47"/>
    </location>
</feature>
<feature type="region of interest" description="Disordered" evidence="1">
    <location>
        <begin position="420"/>
        <end position="453"/>
    </location>
</feature>
<name>A0A136IPE4_9PEZI</name>
<keyword evidence="2" id="KW-0472">Membrane</keyword>
<dbReference type="OrthoDB" id="1577640at2759"/>
<reference evidence="4" key="1">
    <citation type="submission" date="2016-02" db="EMBL/GenBank/DDBJ databases">
        <title>Draft genome sequence of Microdochium bolleyi, a fungal endophyte of beachgrass.</title>
        <authorList>
            <consortium name="DOE Joint Genome Institute"/>
            <person name="David A.S."/>
            <person name="May G."/>
            <person name="Haridas S."/>
            <person name="Lim J."/>
            <person name="Wang M."/>
            <person name="Labutti K."/>
            <person name="Lipzen A."/>
            <person name="Barry K."/>
            <person name="Grigoriev I.V."/>
        </authorList>
    </citation>
    <scope>NUCLEOTIDE SEQUENCE [LARGE SCALE GENOMIC DNA]</scope>
    <source>
        <strain evidence="4">J235TASD1</strain>
    </source>
</reference>
<feature type="transmembrane region" description="Helical" evidence="2">
    <location>
        <begin position="232"/>
        <end position="255"/>
    </location>
</feature>
<dbReference type="AlphaFoldDB" id="A0A136IPE4"/>
<keyword evidence="4" id="KW-1185">Reference proteome</keyword>
<feature type="compositionally biased region" description="Basic and acidic residues" evidence="1">
    <location>
        <begin position="506"/>
        <end position="515"/>
    </location>
</feature>
<organism evidence="3 4">
    <name type="scientific">Microdochium bolleyi</name>
    <dbReference type="NCBI Taxonomy" id="196109"/>
    <lineage>
        <taxon>Eukaryota</taxon>
        <taxon>Fungi</taxon>
        <taxon>Dikarya</taxon>
        <taxon>Ascomycota</taxon>
        <taxon>Pezizomycotina</taxon>
        <taxon>Sordariomycetes</taxon>
        <taxon>Xylariomycetidae</taxon>
        <taxon>Xylariales</taxon>
        <taxon>Microdochiaceae</taxon>
        <taxon>Microdochium</taxon>
    </lineage>
</organism>
<protein>
    <submittedName>
        <fullName evidence="3">Uncharacterized protein</fullName>
    </submittedName>
</protein>
<feature type="compositionally biased region" description="Acidic residues" evidence="1">
    <location>
        <begin position="147"/>
        <end position="161"/>
    </location>
</feature>
<proteinExistence type="predicted"/>
<dbReference type="EMBL" id="KQ964266">
    <property type="protein sequence ID" value="KXJ86784.1"/>
    <property type="molecule type" value="Genomic_DNA"/>
</dbReference>
<keyword evidence="2" id="KW-1133">Transmembrane helix</keyword>
<feature type="compositionally biased region" description="Low complexity" evidence="1">
    <location>
        <begin position="470"/>
        <end position="486"/>
    </location>
</feature>
<feature type="region of interest" description="Disordered" evidence="1">
    <location>
        <begin position="467"/>
        <end position="515"/>
    </location>
</feature>
<accession>A0A136IPE4</accession>
<sequence length="515" mass="56548">MPGPLRRLSTFKTLVGDKIGRRNNSNSQRHQPGPLNTGNSSGRHSVEETGYSAMHNSTSARFEVPLSSDYVPPQTIHLMKEAHEVLKGAIQLLDTLRWMERAVKLIIQVGDELDQRLKEIRAEEAAAKGKPKNHASGDEAAHGGVPDDSDSDGSDSEAGDDEEDLIRHWHEMRQYLDCTWRLCTSLETDRRMSELRCRAQIDIIYSKMAQEDNNLNARMAVASTRDSSSMKALAVITAIFLPGEYIGTLFGLSMFNWARGTAGDPAESKDNADFLPKFTVMPTFWIYWAFTIPLTLFIVTTWRAWWISQDRFFRRHLSTELSSERYWTTDGQPRKLETTFLQDFFSILDFSGARTTSNSAIVGEKPPVSPGGSNYGATSSAVSPALGVELSRTRSIEKDFRSSGGGLGLLRREWTSSLKQSSTFGSNGGASTHLPGTAALRGDRQSGTTPNISAGYFTAARNDGLPPYLTTAGTASSTAGGSDDASMPLPTTPRRFRTVSFAQGDSRAKQDHSAV</sequence>
<keyword evidence="2" id="KW-0812">Transmembrane</keyword>
<dbReference type="InParanoid" id="A0A136IPE4"/>
<feature type="compositionally biased region" description="Polar residues" evidence="1">
    <location>
        <begin position="22"/>
        <end position="43"/>
    </location>
</feature>